<dbReference type="KEGG" id="fla:SY85_02040"/>
<dbReference type="Gene3D" id="2.130.10.10">
    <property type="entry name" value="YVTN repeat-like/Quinoprotein amine dehydrogenase"/>
    <property type="match status" value="3"/>
</dbReference>
<evidence type="ECO:0000259" key="4">
    <source>
        <dbReference type="Pfam" id="PF03160"/>
    </source>
</evidence>
<dbReference type="RefSeq" id="WP_066401553.1">
    <property type="nucleotide sequence ID" value="NZ_CP011390.1"/>
</dbReference>
<dbReference type="SUPFAM" id="SSF50939">
    <property type="entry name" value="Sialidases"/>
    <property type="match status" value="1"/>
</dbReference>
<evidence type="ECO:0000313" key="6">
    <source>
        <dbReference type="Proteomes" id="UP000077177"/>
    </source>
</evidence>
<dbReference type="InterPro" id="IPR038081">
    <property type="entry name" value="CalX-like_sf"/>
</dbReference>
<feature type="domain" description="Calx-beta" evidence="4">
    <location>
        <begin position="847"/>
        <end position="916"/>
    </location>
</feature>
<dbReference type="Proteomes" id="UP000077177">
    <property type="component" value="Chromosome"/>
</dbReference>
<dbReference type="EMBL" id="CP011390">
    <property type="protein sequence ID" value="ANE49458.1"/>
    <property type="molecule type" value="Genomic_DNA"/>
</dbReference>
<dbReference type="InterPro" id="IPR015943">
    <property type="entry name" value="WD40/YVTN_repeat-like_dom_sf"/>
</dbReference>
<dbReference type="SUPFAM" id="SSF141072">
    <property type="entry name" value="CalX-like"/>
    <property type="match status" value="1"/>
</dbReference>
<protein>
    <recommendedName>
        <fullName evidence="4">Calx-beta domain-containing protein</fullName>
    </recommendedName>
</protein>
<proteinExistence type="predicted"/>
<dbReference type="Pfam" id="PF03160">
    <property type="entry name" value="Calx-beta"/>
    <property type="match status" value="1"/>
</dbReference>
<keyword evidence="1" id="KW-0732">Signal</keyword>
<dbReference type="InterPro" id="IPR026444">
    <property type="entry name" value="Secre_tail"/>
</dbReference>
<organism evidence="5 6">
    <name type="scientific">Flavisolibacter tropicus</name>
    <dbReference type="NCBI Taxonomy" id="1492898"/>
    <lineage>
        <taxon>Bacteria</taxon>
        <taxon>Pseudomonadati</taxon>
        <taxon>Bacteroidota</taxon>
        <taxon>Chitinophagia</taxon>
        <taxon>Chitinophagales</taxon>
        <taxon>Chitinophagaceae</taxon>
        <taxon>Flavisolibacter</taxon>
    </lineage>
</organism>
<dbReference type="Gene3D" id="2.60.40.2030">
    <property type="match status" value="1"/>
</dbReference>
<dbReference type="SUPFAM" id="SSF110296">
    <property type="entry name" value="Oligoxyloglucan reducing end-specific cellobiohydrolase"/>
    <property type="match status" value="1"/>
</dbReference>
<dbReference type="InterPro" id="IPR013783">
    <property type="entry name" value="Ig-like_fold"/>
</dbReference>
<dbReference type="STRING" id="1492898.SY85_02040"/>
<dbReference type="PATRIC" id="fig|1492898.3.peg.445"/>
<accession>A0A172TR30</accession>
<dbReference type="InterPro" id="IPR036278">
    <property type="entry name" value="Sialidase_sf"/>
</dbReference>
<dbReference type="OrthoDB" id="9757947at2"/>
<keyword evidence="3" id="KW-0106">Calcium</keyword>
<evidence type="ECO:0000256" key="3">
    <source>
        <dbReference type="ARBA" id="ARBA00022837"/>
    </source>
</evidence>
<evidence type="ECO:0000256" key="1">
    <source>
        <dbReference type="ARBA" id="ARBA00022729"/>
    </source>
</evidence>
<dbReference type="InterPro" id="IPR003644">
    <property type="entry name" value="Calx_beta"/>
</dbReference>
<reference evidence="6" key="1">
    <citation type="submission" date="2015-01" db="EMBL/GenBank/DDBJ databases">
        <title>Flavisolibacter sp./LCS9/ whole genome sequencing.</title>
        <authorList>
            <person name="Kim M.K."/>
            <person name="Srinivasan S."/>
            <person name="Lee J.-J."/>
        </authorList>
    </citation>
    <scope>NUCLEOTIDE SEQUENCE [LARGE SCALE GENOMIC DNA]</scope>
    <source>
        <strain evidence="6">LCS9</strain>
    </source>
</reference>
<gene>
    <name evidence="5" type="ORF">SY85_02040</name>
</gene>
<dbReference type="GO" id="GO:0007154">
    <property type="term" value="P:cell communication"/>
    <property type="evidence" value="ECO:0007669"/>
    <property type="project" value="InterPro"/>
</dbReference>
<dbReference type="GO" id="GO:0016020">
    <property type="term" value="C:membrane"/>
    <property type="evidence" value="ECO:0007669"/>
    <property type="project" value="InterPro"/>
</dbReference>
<evidence type="ECO:0000313" key="5">
    <source>
        <dbReference type="EMBL" id="ANE49458.1"/>
    </source>
</evidence>
<reference evidence="5 6" key="2">
    <citation type="journal article" date="2016" name="Int. J. Syst. Evol. Microbiol.">
        <title>Flavisolibacter tropicus sp. nov., isolated from tropical soil.</title>
        <authorList>
            <person name="Lee J.J."/>
            <person name="Kang M.S."/>
            <person name="Kim G.S."/>
            <person name="Lee C.S."/>
            <person name="Lim S."/>
            <person name="Lee J."/>
            <person name="Roh S.H."/>
            <person name="Kang H."/>
            <person name="Ha J.M."/>
            <person name="Bae S."/>
            <person name="Jung H.Y."/>
            <person name="Kim M.K."/>
        </authorList>
    </citation>
    <scope>NUCLEOTIDE SEQUENCE [LARGE SCALE GENOMIC DNA]</scope>
    <source>
        <strain evidence="5 6">LCS9</strain>
    </source>
</reference>
<keyword evidence="6" id="KW-1185">Reference proteome</keyword>
<dbReference type="NCBIfam" id="TIGR04183">
    <property type="entry name" value="Por_Secre_tail"/>
    <property type="match status" value="1"/>
</dbReference>
<keyword evidence="2" id="KW-0677">Repeat</keyword>
<evidence type="ECO:0000256" key="2">
    <source>
        <dbReference type="ARBA" id="ARBA00022737"/>
    </source>
</evidence>
<dbReference type="Gene3D" id="2.60.40.10">
    <property type="entry name" value="Immunoglobulins"/>
    <property type="match status" value="1"/>
</dbReference>
<name>A0A172TR30_9BACT</name>
<sequence>MKRTLLPVLTLCFLLSILFLIPERPLHSNLNKKHKIPKKDRIDLAIQQEYQLTRDPGSNSVPVERLLAAKALRDKKLASRANLRVSGINWQERGPYNVGGRTRALMFDLNDPTYKKVWAAGVGGGLWYTNDISVASPVWTKVNDFFNNIAITAIVQNPLNPQEMYFGTGEGWFNADAIKGLGIWKSIDGGITWTQLNATSNFSFVNDLLIDKGGNIYASVRQGQASDAAGIQKSTDGGTTWSQVLVGSSARGTDLELASNGDIYASVGIFDNGGVYRSSYATNTTNTGNAGTWVNITPNTSGSIASPANFWHRIELACAPSDPSIVYALFQGYGSNYCTSVQQYNSTNNTWAVKTVPQFIDNGASAIFTRDQAWYGLTAAVDPNNSNSLYVGGIDALRSDDGGATWAQMTSWSLETGFTAAQNVHADQHAIVFAPGSSSRAVWGTDGGVDYTDNANIISGKPTYTNKNTGYNVTQLYSAALHPSSTNYFLTGAQDNGTQKFTNAGMNNTTEVSGGDGAFCHIDQDNPNIQITSYVYNNYFVSTNGGASFNNTRFFNNNGGFINPTDYDDAQNILYGGNSDGTFFRWNDPATAGSTTASVSVSAFSGKGITHVYVSPTTSNRVYFGLNNGSVIRVDDANTGTTKTGTVIKAAVGSVSVSCIAVDIANEDHMLVTYSNYGTTSIYESFNANQASPTWTAVEGNLPDMPVRWVVFDPRNSDWAIIATELGVWSTDDLNGSSTNWETTNSGLANVRVDMLQYRPSDRTLVAATHGRGLFTTVIPNVTTPDINFSSSAASASEQTTLSSGCRSYTDVTLNMTIANAPTGDASVALTIKPGNTATEGVDFDYTTNGDFNSISHAITFANGATANKAITIRVYNDTEVEAAESFTLEYSLSGTTNAKKGASYQQHTFTINDNDIAPVAGSTATIGTPDYYLGDNTGAPPFNSRLRFSKSTILYKASELSAQGLSAGYINSIAFYLQKYSSRPFLNLQIKARLTSLNYLIDGAVNVVSTSIVGSYSSYTTVNGWNTFNFNTPFYWNGSSNIVIEVCYDNGSTSATENSDVAFGYSDGGAPAQDNMYWQDNLSCSGSYSLVNSFGNGVKPMARFSIGTAVATALNSTKAEYLGPNNDVYFYSATGELMARIKNLSAHNFGCTQLTIDRSGNGATAFTNNVSANFLMNKTFRVVPTTNSSLGNYEITLYFTQAEVQAWEAATGSLWSNIQLIKVPSQISNYSPATPMPDGAGAAQVVVPIRGTFGTNYTLTYTFSNGFSGFGAGIPSITALPVRLLSFQGKLMDQSVALNWITTYEQNSKLFIVEKSTDGTNFYKIGSVNAKGTSITVNDYRFTDNGPSSINYYRLKMVDLDGTTTYSQIIKIQYEDAPQKVSVLTNPFESFIDLQFAKKAQVVSLQLLQLNGTIVEEKLFKVSAEKLSWSLSNSTLSKGVYLLRITADRQIFIKKLIKK</sequence>